<protein>
    <submittedName>
        <fullName evidence="4">GNAT superfamily N-acetyltransferase</fullName>
    </submittedName>
</protein>
<dbReference type="InterPro" id="IPR050832">
    <property type="entry name" value="Bact_Acetyltransf"/>
</dbReference>
<feature type="domain" description="N-acetyltransferase" evidence="3">
    <location>
        <begin position="6"/>
        <end position="143"/>
    </location>
</feature>
<dbReference type="PANTHER" id="PTHR43877">
    <property type="entry name" value="AMINOALKYLPHOSPHONATE N-ACETYLTRANSFERASE-RELATED-RELATED"/>
    <property type="match status" value="1"/>
</dbReference>
<dbReference type="CDD" id="cd04301">
    <property type="entry name" value="NAT_SF"/>
    <property type="match status" value="1"/>
</dbReference>
<accession>A0ABS4DZI7</accession>
<evidence type="ECO:0000259" key="3">
    <source>
        <dbReference type="PROSITE" id="PS51186"/>
    </source>
</evidence>
<keyword evidence="2" id="KW-0012">Acyltransferase</keyword>
<dbReference type="Pfam" id="PF00583">
    <property type="entry name" value="Acetyltransf_1"/>
    <property type="match status" value="1"/>
</dbReference>
<dbReference type="PANTHER" id="PTHR43877:SF2">
    <property type="entry name" value="AMINOALKYLPHOSPHONATE N-ACETYLTRANSFERASE-RELATED"/>
    <property type="match status" value="1"/>
</dbReference>
<keyword evidence="5" id="KW-1185">Reference proteome</keyword>
<dbReference type="PROSITE" id="PS51186">
    <property type="entry name" value="GNAT"/>
    <property type="match status" value="1"/>
</dbReference>
<dbReference type="Proteomes" id="UP000759443">
    <property type="component" value="Unassembled WGS sequence"/>
</dbReference>
<dbReference type="SUPFAM" id="SSF55729">
    <property type="entry name" value="Acyl-CoA N-acyltransferases (Nat)"/>
    <property type="match status" value="1"/>
</dbReference>
<dbReference type="Gene3D" id="3.40.630.30">
    <property type="match status" value="1"/>
</dbReference>
<proteinExistence type="predicted"/>
<comment type="caution">
    <text evidence="4">The sequence shown here is derived from an EMBL/GenBank/DDBJ whole genome shotgun (WGS) entry which is preliminary data.</text>
</comment>
<keyword evidence="1" id="KW-0808">Transferase</keyword>
<gene>
    <name evidence="4" type="ORF">J2Z17_002545</name>
</gene>
<dbReference type="EMBL" id="JAGGJU010000006">
    <property type="protein sequence ID" value="MBP1851102.1"/>
    <property type="molecule type" value="Genomic_DNA"/>
</dbReference>
<name>A0ABS4DZI7_9HYPH</name>
<evidence type="ECO:0000256" key="1">
    <source>
        <dbReference type="ARBA" id="ARBA00022679"/>
    </source>
</evidence>
<dbReference type="RefSeq" id="WP_209945472.1">
    <property type="nucleotide sequence ID" value="NZ_JAGGJU010000006.1"/>
</dbReference>
<organism evidence="4 5">
    <name type="scientific">Rhizobium halophytocola</name>
    <dbReference type="NCBI Taxonomy" id="735519"/>
    <lineage>
        <taxon>Bacteria</taxon>
        <taxon>Pseudomonadati</taxon>
        <taxon>Pseudomonadota</taxon>
        <taxon>Alphaproteobacteria</taxon>
        <taxon>Hyphomicrobiales</taxon>
        <taxon>Rhizobiaceae</taxon>
        <taxon>Rhizobium/Agrobacterium group</taxon>
        <taxon>Rhizobium</taxon>
    </lineage>
</organism>
<reference evidence="4 5" key="1">
    <citation type="submission" date="2021-03" db="EMBL/GenBank/DDBJ databases">
        <title>Genomic Encyclopedia of Type Strains, Phase IV (KMG-IV): sequencing the most valuable type-strain genomes for metagenomic binning, comparative biology and taxonomic classification.</title>
        <authorList>
            <person name="Goeker M."/>
        </authorList>
    </citation>
    <scope>NUCLEOTIDE SEQUENCE [LARGE SCALE GENOMIC DNA]</scope>
    <source>
        <strain evidence="4 5">DSM 21600</strain>
    </source>
</reference>
<evidence type="ECO:0000313" key="5">
    <source>
        <dbReference type="Proteomes" id="UP000759443"/>
    </source>
</evidence>
<sequence length="146" mass="16011">MDVGTIAIRILPEQDEVFLAETLAILTESAVALGRSFDGDDLRIRAADGEGRLIGGLFANTVQGWMFVKYLAVDKDARNLGIGAKLLAAAETEARRLGLAGVYLDTFSFQAPRFYARQGYREIGRLPSVAGAPERIWFAKPFETEE</sequence>
<dbReference type="InterPro" id="IPR000182">
    <property type="entry name" value="GNAT_dom"/>
</dbReference>
<evidence type="ECO:0000313" key="4">
    <source>
        <dbReference type="EMBL" id="MBP1851102.1"/>
    </source>
</evidence>
<evidence type="ECO:0000256" key="2">
    <source>
        <dbReference type="ARBA" id="ARBA00023315"/>
    </source>
</evidence>
<dbReference type="InterPro" id="IPR016181">
    <property type="entry name" value="Acyl_CoA_acyltransferase"/>
</dbReference>